<dbReference type="Pfam" id="PF16295">
    <property type="entry name" value="TetR_C_10"/>
    <property type="match status" value="1"/>
</dbReference>
<feature type="DNA-binding region" description="H-T-H motif" evidence="2">
    <location>
        <begin position="24"/>
        <end position="43"/>
    </location>
</feature>
<dbReference type="InterPro" id="IPR009057">
    <property type="entry name" value="Homeodomain-like_sf"/>
</dbReference>
<evidence type="ECO:0000313" key="5">
    <source>
        <dbReference type="Proteomes" id="UP000199376"/>
    </source>
</evidence>
<dbReference type="Proteomes" id="UP000199376">
    <property type="component" value="Unassembled WGS sequence"/>
</dbReference>
<feature type="domain" description="HTH tetR-type" evidence="3">
    <location>
        <begin position="1"/>
        <end position="61"/>
    </location>
</feature>
<dbReference type="GO" id="GO:0003677">
    <property type="term" value="F:DNA binding"/>
    <property type="evidence" value="ECO:0007669"/>
    <property type="project" value="UniProtKB-UniRule"/>
</dbReference>
<dbReference type="InterPro" id="IPR032551">
    <property type="entry name" value="BscR_C"/>
</dbReference>
<dbReference type="PRINTS" id="PR00455">
    <property type="entry name" value="HTHTETR"/>
</dbReference>
<dbReference type="OrthoDB" id="9810250at2"/>
<dbReference type="EMBL" id="FOLI01000004">
    <property type="protein sequence ID" value="SFC07024.1"/>
    <property type="molecule type" value="Genomic_DNA"/>
</dbReference>
<dbReference type="PANTHER" id="PTHR43479">
    <property type="entry name" value="ACREF/ENVCD OPERON REPRESSOR-RELATED"/>
    <property type="match status" value="1"/>
</dbReference>
<evidence type="ECO:0000259" key="3">
    <source>
        <dbReference type="PROSITE" id="PS50977"/>
    </source>
</evidence>
<dbReference type="PANTHER" id="PTHR43479:SF11">
    <property type="entry name" value="ACREF_ENVCD OPERON REPRESSOR-RELATED"/>
    <property type="match status" value="1"/>
</dbReference>
<dbReference type="SUPFAM" id="SSF46689">
    <property type="entry name" value="Homeodomain-like"/>
    <property type="match status" value="1"/>
</dbReference>
<keyword evidence="1 2" id="KW-0238">DNA-binding</keyword>
<dbReference type="RefSeq" id="WP_091502608.1">
    <property type="nucleotide sequence ID" value="NZ_FOLI01000004.1"/>
</dbReference>
<reference evidence="5" key="1">
    <citation type="submission" date="2016-10" db="EMBL/GenBank/DDBJ databases">
        <authorList>
            <person name="Varghese N."/>
            <person name="Submissions S."/>
        </authorList>
    </citation>
    <scope>NUCLEOTIDE SEQUENCE [LARGE SCALE GENOMIC DNA]</scope>
    <source>
        <strain evidence="5">DSM 19113</strain>
    </source>
</reference>
<gene>
    <name evidence="4" type="ORF">SAMN05660453_0997</name>
</gene>
<evidence type="ECO:0000256" key="2">
    <source>
        <dbReference type="PROSITE-ProRule" id="PRU00335"/>
    </source>
</evidence>
<name>A0A1I1G612_9LACO</name>
<dbReference type="InterPro" id="IPR001647">
    <property type="entry name" value="HTH_TetR"/>
</dbReference>
<protein>
    <submittedName>
        <fullName evidence="4">Transcriptional regulator, TetR family</fullName>
    </submittedName>
</protein>
<dbReference type="Gene3D" id="1.10.357.10">
    <property type="entry name" value="Tetracycline Repressor, domain 2"/>
    <property type="match status" value="1"/>
</dbReference>
<dbReference type="InterPro" id="IPR036271">
    <property type="entry name" value="Tet_transcr_reg_TetR-rel_C_sf"/>
</dbReference>
<keyword evidence="5" id="KW-1185">Reference proteome</keyword>
<organism evidence="4 5">
    <name type="scientific">Fructobacillus durionis</name>
    <dbReference type="NCBI Taxonomy" id="283737"/>
    <lineage>
        <taxon>Bacteria</taxon>
        <taxon>Bacillati</taxon>
        <taxon>Bacillota</taxon>
        <taxon>Bacilli</taxon>
        <taxon>Lactobacillales</taxon>
        <taxon>Lactobacillaceae</taxon>
        <taxon>Fructobacillus</taxon>
    </lineage>
</organism>
<evidence type="ECO:0000313" key="4">
    <source>
        <dbReference type="EMBL" id="SFC07024.1"/>
    </source>
</evidence>
<dbReference type="InterPro" id="IPR050624">
    <property type="entry name" value="HTH-type_Tx_Regulator"/>
</dbReference>
<dbReference type="AlphaFoldDB" id="A0A1I1G612"/>
<evidence type="ECO:0000256" key="1">
    <source>
        <dbReference type="ARBA" id="ARBA00023125"/>
    </source>
</evidence>
<dbReference type="Pfam" id="PF00440">
    <property type="entry name" value="TetR_N"/>
    <property type="match status" value="1"/>
</dbReference>
<dbReference type="PROSITE" id="PS50977">
    <property type="entry name" value="HTH_TETR_2"/>
    <property type="match status" value="1"/>
</dbReference>
<dbReference type="SUPFAM" id="SSF48498">
    <property type="entry name" value="Tetracyclin repressor-like, C-terminal domain"/>
    <property type="match status" value="1"/>
</dbReference>
<proteinExistence type="predicted"/>
<sequence>MGKKEDIMNATLSLIMTEGIQAITFSKIFEAANVGSSTFYYYYKNKEELVDDIYRQAERHMGGALIEGYPADATAFQKSNCIVGNMIQFGMDFPKELLFVESYSDSPAISKEVRDADVEGMRDIYEVISSGQEEGNIALMNPTLCMYIVKGIVANAIRGYFAGKYDLDATAQEQLKAACWKAIKM</sequence>
<accession>A0A1I1G612</accession>